<gene>
    <name evidence="3" type="ORF">ERS007657_02454</name>
    <name evidence="2" type="ORF">ERS007681_00072</name>
</gene>
<dbReference type="EMBL" id="CFOE01000005">
    <property type="protein sequence ID" value="CFE34474.1"/>
    <property type="molecule type" value="Genomic_DNA"/>
</dbReference>
<evidence type="ECO:0000313" key="4">
    <source>
        <dbReference type="Proteomes" id="UP000046680"/>
    </source>
</evidence>
<dbReference type="Proteomes" id="UP000048289">
    <property type="component" value="Unassembled WGS sequence"/>
</dbReference>
<evidence type="ECO:0000313" key="2">
    <source>
        <dbReference type="EMBL" id="CFE34474.1"/>
    </source>
</evidence>
<evidence type="ECO:0000313" key="5">
    <source>
        <dbReference type="Proteomes" id="UP000048289"/>
    </source>
</evidence>
<dbReference type="EMBL" id="CGCX01000944">
    <property type="protein sequence ID" value="CFR86005.1"/>
    <property type="molecule type" value="Genomic_DNA"/>
</dbReference>
<dbReference type="Proteomes" id="UP000046680">
    <property type="component" value="Unassembled WGS sequence"/>
</dbReference>
<evidence type="ECO:0000313" key="3">
    <source>
        <dbReference type="EMBL" id="CFR86005.1"/>
    </source>
</evidence>
<name>A0A654T3K3_MYCTX</name>
<organism evidence="2 5">
    <name type="scientific">Mycobacterium tuberculosis</name>
    <dbReference type="NCBI Taxonomy" id="1773"/>
    <lineage>
        <taxon>Bacteria</taxon>
        <taxon>Bacillati</taxon>
        <taxon>Actinomycetota</taxon>
        <taxon>Actinomycetes</taxon>
        <taxon>Mycobacteriales</taxon>
        <taxon>Mycobacteriaceae</taxon>
        <taxon>Mycobacterium</taxon>
        <taxon>Mycobacterium tuberculosis complex</taxon>
    </lineage>
</organism>
<reference evidence="4 5" key="1">
    <citation type="submission" date="2015-03" db="EMBL/GenBank/DDBJ databases">
        <authorList>
            <consortium name="Pathogen Informatics"/>
        </authorList>
    </citation>
    <scope>NUCLEOTIDE SEQUENCE [LARGE SCALE GENOMIC DNA]</scope>
    <source>
        <strain evidence="3 4">C09601061</strain>
        <strain evidence="2 5">G09901357</strain>
    </source>
</reference>
<feature type="region of interest" description="Disordered" evidence="1">
    <location>
        <begin position="42"/>
        <end position="82"/>
    </location>
</feature>
<proteinExistence type="predicted"/>
<accession>A0A654T3K3</accession>
<dbReference type="AlphaFoldDB" id="A0A654T3K3"/>
<protein>
    <submittedName>
        <fullName evidence="2">Uncharacterized protein</fullName>
    </submittedName>
</protein>
<sequence length="115" mass="11988">MMASMSTPGSISADVSASCRSYSVSSGQPLLICAATVAPADVPTNTSESSSSRAAAGDSSAMPRKTPVSQAIPASPPPANTSARLVVTSSRRRVLRMQYRLAEIFPANRMSGWIR</sequence>
<evidence type="ECO:0000256" key="1">
    <source>
        <dbReference type="SAM" id="MobiDB-lite"/>
    </source>
</evidence>
<feature type="compositionally biased region" description="Low complexity" evidence="1">
    <location>
        <begin position="47"/>
        <end position="61"/>
    </location>
</feature>